<dbReference type="STRING" id="754436.JCM19237_5968"/>
<accession>A0A090QIX9</accession>
<sequence>MTHSQLQPLPFKRLFTTLSAIAAAALLSSAPVHASNFTYNYVEARVPMNPAA</sequence>
<proteinExistence type="predicted"/>
<feature type="chain" id="PRO_5001862128" evidence="1">
    <location>
        <begin position="35"/>
        <end position="52"/>
    </location>
</feature>
<dbReference type="EMBL" id="BBMN01000001">
    <property type="protein sequence ID" value="GAL03075.1"/>
    <property type="molecule type" value="Genomic_DNA"/>
</dbReference>
<reference evidence="2 3" key="1">
    <citation type="journal article" date="2014" name="Genome Announc.">
        <title>Draft Genome Sequences of Two Vibrionaceae Species, Vibrio ponticus C121 and Photobacterium aphoticum C119, Isolated as Coral Reef Microbiota.</title>
        <authorList>
            <person name="Al-saari N."/>
            <person name="Meirelles P.M."/>
            <person name="Mino S."/>
            <person name="Suda W."/>
            <person name="Oshima K."/>
            <person name="Hattori M."/>
            <person name="Ohkuma M."/>
            <person name="Thompson F.L."/>
            <person name="Gomez-Gil B."/>
            <person name="Sawabe T."/>
            <person name="Sawabe T."/>
        </authorList>
    </citation>
    <scope>NUCLEOTIDE SEQUENCE [LARGE SCALE GENOMIC DNA]</scope>
    <source>
        <strain evidence="2 3">JCM 19237</strain>
    </source>
</reference>
<dbReference type="Proteomes" id="UP000029227">
    <property type="component" value="Unassembled WGS sequence"/>
</dbReference>
<keyword evidence="1" id="KW-0732">Signal</keyword>
<feature type="signal peptide" evidence="1">
    <location>
        <begin position="1"/>
        <end position="34"/>
    </location>
</feature>
<comment type="caution">
    <text evidence="2">The sequence shown here is derived from an EMBL/GenBank/DDBJ whole genome shotgun (WGS) entry which is preliminary data.</text>
</comment>
<evidence type="ECO:0000313" key="3">
    <source>
        <dbReference type="Proteomes" id="UP000029227"/>
    </source>
</evidence>
<organism evidence="2 3">
    <name type="scientific">Photobacterium aphoticum</name>
    <dbReference type="NCBI Taxonomy" id="754436"/>
    <lineage>
        <taxon>Bacteria</taxon>
        <taxon>Pseudomonadati</taxon>
        <taxon>Pseudomonadota</taxon>
        <taxon>Gammaproteobacteria</taxon>
        <taxon>Vibrionales</taxon>
        <taxon>Vibrionaceae</taxon>
        <taxon>Photobacterium</taxon>
    </lineage>
</organism>
<dbReference type="AlphaFoldDB" id="A0A090QIX9"/>
<evidence type="ECO:0000313" key="2">
    <source>
        <dbReference type="EMBL" id="GAL03075.1"/>
    </source>
</evidence>
<protein>
    <submittedName>
        <fullName evidence="2">Uncharacterized protein</fullName>
    </submittedName>
</protein>
<evidence type="ECO:0000256" key="1">
    <source>
        <dbReference type="SAM" id="SignalP"/>
    </source>
</evidence>
<name>A0A090QIX9_9GAMM</name>
<gene>
    <name evidence="2" type="ORF">JCM19237_5968</name>
</gene>